<protein>
    <submittedName>
        <fullName evidence="1">Uncharacterized protein</fullName>
    </submittedName>
</protein>
<sequence length="115" mass="12270">MQPIAQSVVQNKVGERDYHHCINRYYSTVAPATGCCTATGVEVRDVDIHWFAEVSGVVVVAVVEESALAGVGVEHRHRAETAPPPVLMEAPLVFIGTGGTNGYPRVTSLIGNILD</sequence>
<evidence type="ECO:0000313" key="1">
    <source>
        <dbReference type="EMBL" id="KAI3737140.1"/>
    </source>
</evidence>
<keyword evidence="2" id="KW-1185">Reference proteome</keyword>
<proteinExistence type="predicted"/>
<evidence type="ECO:0000313" key="2">
    <source>
        <dbReference type="Proteomes" id="UP001055811"/>
    </source>
</evidence>
<organism evidence="1 2">
    <name type="scientific">Cichorium intybus</name>
    <name type="common">Chicory</name>
    <dbReference type="NCBI Taxonomy" id="13427"/>
    <lineage>
        <taxon>Eukaryota</taxon>
        <taxon>Viridiplantae</taxon>
        <taxon>Streptophyta</taxon>
        <taxon>Embryophyta</taxon>
        <taxon>Tracheophyta</taxon>
        <taxon>Spermatophyta</taxon>
        <taxon>Magnoliopsida</taxon>
        <taxon>eudicotyledons</taxon>
        <taxon>Gunneridae</taxon>
        <taxon>Pentapetalae</taxon>
        <taxon>asterids</taxon>
        <taxon>campanulids</taxon>
        <taxon>Asterales</taxon>
        <taxon>Asteraceae</taxon>
        <taxon>Cichorioideae</taxon>
        <taxon>Cichorieae</taxon>
        <taxon>Cichoriinae</taxon>
        <taxon>Cichorium</taxon>
    </lineage>
</organism>
<reference evidence="2" key="1">
    <citation type="journal article" date="2022" name="Mol. Ecol. Resour.">
        <title>The genomes of chicory, endive, great burdock and yacon provide insights into Asteraceae palaeo-polyploidization history and plant inulin production.</title>
        <authorList>
            <person name="Fan W."/>
            <person name="Wang S."/>
            <person name="Wang H."/>
            <person name="Wang A."/>
            <person name="Jiang F."/>
            <person name="Liu H."/>
            <person name="Zhao H."/>
            <person name="Xu D."/>
            <person name="Zhang Y."/>
        </authorList>
    </citation>
    <scope>NUCLEOTIDE SEQUENCE [LARGE SCALE GENOMIC DNA]</scope>
    <source>
        <strain evidence="2">cv. Punajuju</strain>
    </source>
</reference>
<dbReference type="EMBL" id="CM042013">
    <property type="protein sequence ID" value="KAI3737140.1"/>
    <property type="molecule type" value="Genomic_DNA"/>
</dbReference>
<reference evidence="1 2" key="2">
    <citation type="journal article" date="2022" name="Mol. Ecol. Resour.">
        <title>The genomes of chicory, endive, great burdock and yacon provide insights into Asteraceae paleo-polyploidization history and plant inulin production.</title>
        <authorList>
            <person name="Fan W."/>
            <person name="Wang S."/>
            <person name="Wang H."/>
            <person name="Wang A."/>
            <person name="Jiang F."/>
            <person name="Liu H."/>
            <person name="Zhao H."/>
            <person name="Xu D."/>
            <person name="Zhang Y."/>
        </authorList>
    </citation>
    <scope>NUCLEOTIDE SEQUENCE [LARGE SCALE GENOMIC DNA]</scope>
    <source>
        <strain evidence="2">cv. Punajuju</strain>
        <tissue evidence="1">Leaves</tissue>
    </source>
</reference>
<comment type="caution">
    <text evidence="1">The sequence shown here is derived from an EMBL/GenBank/DDBJ whole genome shotgun (WGS) entry which is preliminary data.</text>
</comment>
<dbReference type="Proteomes" id="UP001055811">
    <property type="component" value="Linkage Group LG05"/>
</dbReference>
<name>A0ACB9CS97_CICIN</name>
<gene>
    <name evidence="1" type="ORF">L2E82_27135</name>
</gene>
<accession>A0ACB9CS97</accession>